<name>S8AFW1_DACHA</name>
<feature type="compositionally biased region" description="Polar residues" evidence="2">
    <location>
        <begin position="189"/>
        <end position="198"/>
    </location>
</feature>
<comment type="caution">
    <text evidence="3">The sequence shown here is derived from an EMBL/GenBank/DDBJ whole genome shotgun (WGS) entry which is preliminary data.</text>
</comment>
<gene>
    <name evidence="3" type="ORF">H072_6149</name>
</gene>
<feature type="region of interest" description="Disordered" evidence="2">
    <location>
        <begin position="189"/>
        <end position="302"/>
    </location>
</feature>
<dbReference type="EMBL" id="AQGS01000439">
    <property type="protein sequence ID" value="EPS40056.1"/>
    <property type="molecule type" value="Genomic_DNA"/>
</dbReference>
<dbReference type="AlphaFoldDB" id="S8AFW1"/>
<reference evidence="4" key="2">
    <citation type="submission" date="2013-04" db="EMBL/GenBank/DDBJ databases">
        <title>Genomic mechanisms accounting for the adaptation to parasitism in nematode-trapping fungi.</title>
        <authorList>
            <person name="Ahren D.G."/>
        </authorList>
    </citation>
    <scope>NUCLEOTIDE SEQUENCE [LARGE SCALE GENOMIC DNA]</scope>
    <source>
        <strain evidence="4">CBS 200.50</strain>
    </source>
</reference>
<evidence type="ECO:0000313" key="3">
    <source>
        <dbReference type="EMBL" id="EPS40056.1"/>
    </source>
</evidence>
<evidence type="ECO:0000256" key="1">
    <source>
        <dbReference type="SAM" id="Coils"/>
    </source>
</evidence>
<keyword evidence="4" id="KW-1185">Reference proteome</keyword>
<sequence>MSQIGANWYDQRPIQSTAPMKLPSIGTESPSPQPPTQEQLERADKIIEKLPETQKFAKSLPRHIVQQKAAENDQKAIKATHLLHRVDELIHSHVTAAHDLRKYVEGLSDVKTQLSAAREQAYSLHQQLIEIDREINQAEAAESKAEIDRLEHTQDATFELYTKKRRAELNQRKQEYAEKLMSFQRDRYSVSQDFHQSNSSSTSRTSTRGPSRTGTPQSISKGKKAAVQLDEDVEQAAGLDKFLGSEDPPTLDQQPASRPKPTKTISKTKPKKTTRLAGPGILPPKAAPARPKIDIMADEDFD</sequence>
<feature type="compositionally biased region" description="Low complexity" evidence="2">
    <location>
        <begin position="199"/>
        <end position="216"/>
    </location>
</feature>
<proteinExistence type="predicted"/>
<dbReference type="eggNOG" id="ENOG502SUC1">
    <property type="taxonomic scope" value="Eukaryota"/>
</dbReference>
<feature type="region of interest" description="Disordered" evidence="2">
    <location>
        <begin position="1"/>
        <end position="40"/>
    </location>
</feature>
<accession>S8AFW1</accession>
<dbReference type="OMA" id="AYSLHQQ"/>
<dbReference type="OrthoDB" id="5416456at2759"/>
<protein>
    <submittedName>
        <fullName evidence="3">Uncharacterized protein</fullName>
    </submittedName>
</protein>
<evidence type="ECO:0000256" key="2">
    <source>
        <dbReference type="SAM" id="MobiDB-lite"/>
    </source>
</evidence>
<evidence type="ECO:0000313" key="4">
    <source>
        <dbReference type="Proteomes" id="UP000015100"/>
    </source>
</evidence>
<dbReference type="HOGENOM" id="CLU_936819_0_0_1"/>
<keyword evidence="1" id="KW-0175">Coiled coil</keyword>
<organism evidence="3 4">
    <name type="scientific">Dactylellina haptotyla (strain CBS 200.50)</name>
    <name type="common">Nematode-trapping fungus</name>
    <name type="synonym">Monacrosporium haptotylum</name>
    <dbReference type="NCBI Taxonomy" id="1284197"/>
    <lineage>
        <taxon>Eukaryota</taxon>
        <taxon>Fungi</taxon>
        <taxon>Dikarya</taxon>
        <taxon>Ascomycota</taxon>
        <taxon>Pezizomycotina</taxon>
        <taxon>Orbiliomycetes</taxon>
        <taxon>Orbiliales</taxon>
        <taxon>Orbiliaceae</taxon>
        <taxon>Dactylellina</taxon>
    </lineage>
</organism>
<feature type="coiled-coil region" evidence="1">
    <location>
        <begin position="124"/>
        <end position="186"/>
    </location>
</feature>
<reference evidence="3 4" key="1">
    <citation type="journal article" date="2013" name="PLoS Genet.">
        <title>Genomic mechanisms accounting for the adaptation to parasitism in nematode-trapping fungi.</title>
        <authorList>
            <person name="Meerupati T."/>
            <person name="Andersson K.M."/>
            <person name="Friman E."/>
            <person name="Kumar D."/>
            <person name="Tunlid A."/>
            <person name="Ahren D."/>
        </authorList>
    </citation>
    <scope>NUCLEOTIDE SEQUENCE [LARGE SCALE GENOMIC DNA]</scope>
    <source>
        <strain evidence="3 4">CBS 200.50</strain>
    </source>
</reference>
<dbReference type="Proteomes" id="UP000015100">
    <property type="component" value="Unassembled WGS sequence"/>
</dbReference>